<proteinExistence type="inferred from homology"/>
<keyword evidence="5" id="KW-0964">Secreted</keyword>
<evidence type="ECO:0000256" key="13">
    <source>
        <dbReference type="ARBA" id="ARBA00038359"/>
    </source>
</evidence>
<keyword evidence="8 15" id="KW-0732">Signal</keyword>
<dbReference type="InterPro" id="IPR008427">
    <property type="entry name" value="Extracellular_membr_CFEM_dom"/>
</dbReference>
<keyword evidence="10 14" id="KW-0472">Membrane</keyword>
<evidence type="ECO:0000256" key="5">
    <source>
        <dbReference type="ARBA" id="ARBA00022525"/>
    </source>
</evidence>
<sequence length="265" mass="29408">MARITISIFKGGLALLCLIQLVYGQQPMPLCASRCLETHLQESRYSATDFACICADQKLQTDVGTCTLGNCSLVEGLAAMNVTKTACKEPIRDKGTQTPVVAAISGVLAVIFVAIRLVNNHMRGSLHMADLCAVLALYIWITEITYVPAIGFTKICLLCFFLRVFPSRRFRHACFGTIAFVVAFSIATFITTIFSCAPVDFVYLGWAGDREGTCINVNTFWFSQATINITTDLWIMALPIPQIFKLDLERKKKIFLCIMFCVELL</sequence>
<evidence type="ECO:0008006" key="20">
    <source>
        <dbReference type="Google" id="ProtNLM"/>
    </source>
</evidence>
<evidence type="ECO:0000256" key="10">
    <source>
        <dbReference type="ARBA" id="ARBA00023136"/>
    </source>
</evidence>
<feature type="signal peptide" evidence="15">
    <location>
        <begin position="1"/>
        <end position="24"/>
    </location>
</feature>
<dbReference type="PANTHER" id="PTHR33048">
    <property type="entry name" value="PTH11-LIKE INTEGRAL MEMBRANE PROTEIN (AFU_ORTHOLOGUE AFUA_5G11245)"/>
    <property type="match status" value="1"/>
</dbReference>
<keyword evidence="6" id="KW-0336">GPI-anchor</keyword>
<feature type="transmembrane region" description="Helical" evidence="14">
    <location>
        <begin position="100"/>
        <end position="118"/>
    </location>
</feature>
<keyword evidence="12" id="KW-0449">Lipoprotein</keyword>
<feature type="transmembrane region" description="Helical" evidence="14">
    <location>
        <begin position="147"/>
        <end position="165"/>
    </location>
</feature>
<accession>A0ABR1T8T6</accession>
<evidence type="ECO:0000256" key="12">
    <source>
        <dbReference type="ARBA" id="ARBA00023288"/>
    </source>
</evidence>
<organism evidence="18 19">
    <name type="scientific">Apiospora phragmitis</name>
    <dbReference type="NCBI Taxonomy" id="2905665"/>
    <lineage>
        <taxon>Eukaryota</taxon>
        <taxon>Fungi</taxon>
        <taxon>Dikarya</taxon>
        <taxon>Ascomycota</taxon>
        <taxon>Pezizomycotina</taxon>
        <taxon>Sordariomycetes</taxon>
        <taxon>Xylariomycetidae</taxon>
        <taxon>Amphisphaeriales</taxon>
        <taxon>Apiosporaceae</taxon>
        <taxon>Apiospora</taxon>
    </lineage>
</organism>
<evidence type="ECO:0000256" key="3">
    <source>
        <dbReference type="ARBA" id="ARBA00004613"/>
    </source>
</evidence>
<evidence type="ECO:0000256" key="1">
    <source>
        <dbReference type="ARBA" id="ARBA00004141"/>
    </source>
</evidence>
<evidence type="ECO:0000256" key="9">
    <source>
        <dbReference type="ARBA" id="ARBA00022989"/>
    </source>
</evidence>
<evidence type="ECO:0000256" key="14">
    <source>
        <dbReference type="SAM" id="Phobius"/>
    </source>
</evidence>
<dbReference type="GeneID" id="92097938"/>
<comment type="similarity">
    <text evidence="4">Belongs to the RBT5 family.</text>
</comment>
<dbReference type="EMBL" id="JAQQWL010000013">
    <property type="protein sequence ID" value="KAK8042983.1"/>
    <property type="molecule type" value="Genomic_DNA"/>
</dbReference>
<dbReference type="InterPro" id="IPR052337">
    <property type="entry name" value="SAT4-like"/>
</dbReference>
<dbReference type="Proteomes" id="UP001480595">
    <property type="component" value="Unassembled WGS sequence"/>
</dbReference>
<evidence type="ECO:0000256" key="11">
    <source>
        <dbReference type="ARBA" id="ARBA00023157"/>
    </source>
</evidence>
<evidence type="ECO:0000256" key="6">
    <source>
        <dbReference type="ARBA" id="ARBA00022622"/>
    </source>
</evidence>
<evidence type="ECO:0000259" key="16">
    <source>
        <dbReference type="Pfam" id="PF05730"/>
    </source>
</evidence>
<evidence type="ECO:0000256" key="8">
    <source>
        <dbReference type="ARBA" id="ARBA00022729"/>
    </source>
</evidence>
<comment type="subcellular location">
    <subcellularLocation>
        <location evidence="2">Membrane</location>
        <topology evidence="2">Lipid-anchor</topology>
        <topology evidence="2">GPI-anchor</topology>
    </subcellularLocation>
    <subcellularLocation>
        <location evidence="1">Membrane</location>
        <topology evidence="1">Multi-pass membrane protein</topology>
    </subcellularLocation>
    <subcellularLocation>
        <location evidence="3">Secreted</location>
    </subcellularLocation>
</comment>
<dbReference type="Pfam" id="PF05730">
    <property type="entry name" value="CFEM"/>
    <property type="match status" value="1"/>
</dbReference>
<keyword evidence="6" id="KW-0325">Glycoprotein</keyword>
<comment type="similarity">
    <text evidence="13">Belongs to the SAT4 family.</text>
</comment>
<dbReference type="PANTHER" id="PTHR33048:SF143">
    <property type="entry name" value="EXTRACELLULAR MEMBRANE PROTEIN CFEM DOMAIN-CONTAINING PROTEIN-RELATED"/>
    <property type="match status" value="1"/>
</dbReference>
<evidence type="ECO:0000313" key="19">
    <source>
        <dbReference type="Proteomes" id="UP001480595"/>
    </source>
</evidence>
<evidence type="ECO:0000256" key="4">
    <source>
        <dbReference type="ARBA" id="ARBA00010031"/>
    </source>
</evidence>
<dbReference type="RefSeq" id="XP_066709836.1">
    <property type="nucleotide sequence ID" value="XM_066864875.1"/>
</dbReference>
<keyword evidence="7 14" id="KW-0812">Transmembrane</keyword>
<feature type="transmembrane region" description="Helical" evidence="14">
    <location>
        <begin position="177"/>
        <end position="201"/>
    </location>
</feature>
<dbReference type="Pfam" id="PF20684">
    <property type="entry name" value="Fung_rhodopsin"/>
    <property type="match status" value="1"/>
</dbReference>
<keyword evidence="9 14" id="KW-1133">Transmembrane helix</keyword>
<reference evidence="18 19" key="1">
    <citation type="submission" date="2023-01" db="EMBL/GenBank/DDBJ databases">
        <title>Analysis of 21 Apiospora genomes using comparative genomics revels a genus with tremendous synthesis potential of carbohydrate active enzymes and secondary metabolites.</title>
        <authorList>
            <person name="Sorensen T."/>
        </authorList>
    </citation>
    <scope>NUCLEOTIDE SEQUENCE [LARGE SCALE GENOMIC DNA]</scope>
    <source>
        <strain evidence="18 19">CBS 135458</strain>
    </source>
</reference>
<evidence type="ECO:0000259" key="17">
    <source>
        <dbReference type="Pfam" id="PF20684"/>
    </source>
</evidence>
<evidence type="ECO:0000313" key="18">
    <source>
        <dbReference type="EMBL" id="KAK8042983.1"/>
    </source>
</evidence>
<feature type="chain" id="PRO_5046381044" description="Extracellular membrane protein CFEM domain-containing protein" evidence="15">
    <location>
        <begin position="25"/>
        <end position="265"/>
    </location>
</feature>
<gene>
    <name evidence="18" type="ORF">PG994_013466</name>
</gene>
<evidence type="ECO:0000256" key="15">
    <source>
        <dbReference type="SAM" id="SignalP"/>
    </source>
</evidence>
<feature type="domain" description="CFEM" evidence="16">
    <location>
        <begin position="27"/>
        <end position="88"/>
    </location>
</feature>
<name>A0ABR1T8T6_9PEZI</name>
<evidence type="ECO:0000256" key="7">
    <source>
        <dbReference type="ARBA" id="ARBA00022692"/>
    </source>
</evidence>
<feature type="domain" description="Rhodopsin" evidence="17">
    <location>
        <begin position="125"/>
        <end position="262"/>
    </location>
</feature>
<dbReference type="InterPro" id="IPR049326">
    <property type="entry name" value="Rhodopsin_dom_fungi"/>
</dbReference>
<comment type="caution">
    <text evidence="18">The sequence shown here is derived from an EMBL/GenBank/DDBJ whole genome shotgun (WGS) entry which is preliminary data.</text>
</comment>
<evidence type="ECO:0000256" key="2">
    <source>
        <dbReference type="ARBA" id="ARBA00004589"/>
    </source>
</evidence>
<keyword evidence="11" id="KW-1015">Disulfide bond</keyword>
<keyword evidence="19" id="KW-1185">Reference proteome</keyword>
<protein>
    <recommendedName>
        <fullName evidence="20">Extracellular membrane protein CFEM domain-containing protein</fullName>
    </recommendedName>
</protein>